<reference evidence="1 2" key="1">
    <citation type="submission" date="2016-10" db="EMBL/GenBank/DDBJ databases">
        <authorList>
            <person name="de Groot N.N."/>
        </authorList>
    </citation>
    <scope>NUCLEOTIDE SEQUENCE [LARGE SCALE GENOMIC DNA]</scope>
    <source>
        <strain evidence="1 2">DSM 18978</strain>
    </source>
</reference>
<organism evidence="1 2">
    <name type="scientific">Alkaliphilus peptidifermentans DSM 18978</name>
    <dbReference type="NCBI Taxonomy" id="1120976"/>
    <lineage>
        <taxon>Bacteria</taxon>
        <taxon>Bacillati</taxon>
        <taxon>Bacillota</taxon>
        <taxon>Clostridia</taxon>
        <taxon>Peptostreptococcales</taxon>
        <taxon>Natronincolaceae</taxon>
        <taxon>Alkaliphilus</taxon>
    </lineage>
</organism>
<gene>
    <name evidence="1" type="ORF">SAMN03080606_01071</name>
</gene>
<dbReference type="Proteomes" id="UP000198636">
    <property type="component" value="Unassembled WGS sequence"/>
</dbReference>
<sequence>MCKVSVREMEKRIREVDYAMSINDMNNIELTQKDLELFESYIDGKISLKQVRMTFKKRSG</sequence>
<proteinExistence type="predicted"/>
<dbReference type="STRING" id="1120976.SAMN03080606_01071"/>
<name>A0A1G5E705_9FIRM</name>
<dbReference type="RefSeq" id="WP_091540859.1">
    <property type="nucleotide sequence ID" value="NZ_FMUS01000005.1"/>
</dbReference>
<evidence type="ECO:0000313" key="1">
    <source>
        <dbReference type="EMBL" id="SCY22803.1"/>
    </source>
</evidence>
<dbReference type="Gene3D" id="1.10.8.1050">
    <property type="entry name" value="Antitoxin VbhA-like"/>
    <property type="match status" value="1"/>
</dbReference>
<dbReference type="InterPro" id="IPR043038">
    <property type="entry name" value="VbhA_sf"/>
</dbReference>
<evidence type="ECO:0008006" key="3">
    <source>
        <dbReference type="Google" id="ProtNLM"/>
    </source>
</evidence>
<dbReference type="EMBL" id="FMUS01000005">
    <property type="protein sequence ID" value="SCY22803.1"/>
    <property type="molecule type" value="Genomic_DNA"/>
</dbReference>
<keyword evidence="2" id="KW-1185">Reference proteome</keyword>
<dbReference type="AlphaFoldDB" id="A0A1G5E705"/>
<accession>A0A1G5E705</accession>
<protein>
    <recommendedName>
        <fullName evidence="3">Antitoxin VbhA domain-containing protein</fullName>
    </recommendedName>
</protein>
<evidence type="ECO:0000313" key="2">
    <source>
        <dbReference type="Proteomes" id="UP000198636"/>
    </source>
</evidence>